<dbReference type="RefSeq" id="WP_378965763.1">
    <property type="nucleotide sequence ID" value="NZ_JBHTBJ010000004.1"/>
</dbReference>
<accession>A0ABW2HKU0</accession>
<keyword evidence="2" id="KW-1185">Reference proteome</keyword>
<comment type="caution">
    <text evidence="1">The sequence shown here is derived from an EMBL/GenBank/DDBJ whole genome shotgun (WGS) entry which is preliminary data.</text>
</comment>
<dbReference type="Proteomes" id="UP001596548">
    <property type="component" value="Unassembled WGS sequence"/>
</dbReference>
<evidence type="ECO:0000313" key="1">
    <source>
        <dbReference type="EMBL" id="MFC7273833.1"/>
    </source>
</evidence>
<sequence>MGDRARGAVLYGCAAVLLAGGATWWVWAAPRDAAVDPTIERWRQTAMRLLPDQPEQDDADMLALAPETDHQVLAKVDGGNYRVSVVCVGGARSQVRVSLGEAGTDSGHGLDCADGAVRDRFDVATSGRLRMFVSVNDAGPVVFRYTLLRRGD</sequence>
<proteinExistence type="predicted"/>
<name>A0ABW2HKU0_9ACTN</name>
<evidence type="ECO:0000313" key="2">
    <source>
        <dbReference type="Proteomes" id="UP001596548"/>
    </source>
</evidence>
<dbReference type="InterPro" id="IPR046065">
    <property type="entry name" value="DUF6023"/>
</dbReference>
<organism evidence="1 2">
    <name type="scientific">Paractinoplanes rhizophilus</name>
    <dbReference type="NCBI Taxonomy" id="1416877"/>
    <lineage>
        <taxon>Bacteria</taxon>
        <taxon>Bacillati</taxon>
        <taxon>Actinomycetota</taxon>
        <taxon>Actinomycetes</taxon>
        <taxon>Micromonosporales</taxon>
        <taxon>Micromonosporaceae</taxon>
        <taxon>Paractinoplanes</taxon>
    </lineage>
</organism>
<gene>
    <name evidence="1" type="ORF">ACFQS1_07575</name>
</gene>
<dbReference type="EMBL" id="JBHTBJ010000004">
    <property type="protein sequence ID" value="MFC7273833.1"/>
    <property type="molecule type" value="Genomic_DNA"/>
</dbReference>
<dbReference type="Pfam" id="PF19487">
    <property type="entry name" value="DUF6023"/>
    <property type="match status" value="1"/>
</dbReference>
<reference evidence="2" key="1">
    <citation type="journal article" date="2019" name="Int. J. Syst. Evol. Microbiol.">
        <title>The Global Catalogue of Microorganisms (GCM) 10K type strain sequencing project: providing services to taxonomists for standard genome sequencing and annotation.</title>
        <authorList>
            <consortium name="The Broad Institute Genomics Platform"/>
            <consortium name="The Broad Institute Genome Sequencing Center for Infectious Disease"/>
            <person name="Wu L."/>
            <person name="Ma J."/>
        </authorList>
    </citation>
    <scope>NUCLEOTIDE SEQUENCE [LARGE SCALE GENOMIC DNA]</scope>
    <source>
        <strain evidence="2">XZYJT-10</strain>
    </source>
</reference>
<protein>
    <submittedName>
        <fullName evidence="1">DUF6023 family protein</fullName>
    </submittedName>
</protein>